<keyword evidence="1" id="KW-1133">Transmembrane helix</keyword>
<evidence type="ECO:0000256" key="1">
    <source>
        <dbReference type="SAM" id="Phobius"/>
    </source>
</evidence>
<feature type="transmembrane region" description="Helical" evidence="1">
    <location>
        <begin position="44"/>
        <end position="64"/>
    </location>
</feature>
<sequence>MSNASAGPGDRLVRVGALLFALGTVATLATVTPMLIGAHALPTAVYLLSALMPIGFAIAAAGLVRSIRSRRRPVPKLL</sequence>
<proteinExistence type="predicted"/>
<dbReference type="AlphaFoldDB" id="A0A1T3P7Q0"/>
<feature type="transmembrane region" description="Helical" evidence="1">
    <location>
        <begin position="12"/>
        <end position="38"/>
    </location>
</feature>
<dbReference type="OrthoDB" id="3873836at2"/>
<evidence type="ECO:0000313" key="3">
    <source>
        <dbReference type="Proteomes" id="UP000190037"/>
    </source>
</evidence>
<keyword evidence="1" id="KW-0472">Membrane</keyword>
<dbReference type="RefSeq" id="WP_078976717.1">
    <property type="nucleotide sequence ID" value="NZ_MWQN01000001.1"/>
</dbReference>
<comment type="caution">
    <text evidence="2">The sequence shown here is derived from an EMBL/GenBank/DDBJ whole genome shotgun (WGS) entry which is preliminary data.</text>
</comment>
<keyword evidence="1" id="KW-0812">Transmembrane</keyword>
<dbReference type="Proteomes" id="UP000190037">
    <property type="component" value="Unassembled WGS sequence"/>
</dbReference>
<protein>
    <submittedName>
        <fullName evidence="2">Uncharacterized protein</fullName>
    </submittedName>
</protein>
<organism evidence="2 3">
    <name type="scientific">Embleya scabrispora</name>
    <dbReference type="NCBI Taxonomy" id="159449"/>
    <lineage>
        <taxon>Bacteria</taxon>
        <taxon>Bacillati</taxon>
        <taxon>Actinomycetota</taxon>
        <taxon>Actinomycetes</taxon>
        <taxon>Kitasatosporales</taxon>
        <taxon>Streptomycetaceae</taxon>
        <taxon>Embleya</taxon>
    </lineage>
</organism>
<evidence type="ECO:0000313" key="2">
    <source>
        <dbReference type="EMBL" id="OPC85094.1"/>
    </source>
</evidence>
<gene>
    <name evidence="2" type="ORF">B4N89_17250</name>
</gene>
<accession>A0A1T3P7Q0</accession>
<reference evidence="2 3" key="1">
    <citation type="submission" date="2017-03" db="EMBL/GenBank/DDBJ databases">
        <title>Draft genome sequence of Streptomyces scabrisporus NF3, endophyte isolated from Amphipterygium adstringens.</title>
        <authorList>
            <person name="Vazquez M."/>
            <person name="Ceapa C.D."/>
            <person name="Rodriguez Luna D."/>
            <person name="Sanchez Esquivel S."/>
        </authorList>
    </citation>
    <scope>NUCLEOTIDE SEQUENCE [LARGE SCALE GENOMIC DNA]</scope>
    <source>
        <strain evidence="2 3">NF3</strain>
    </source>
</reference>
<dbReference type="EMBL" id="MWQN01000001">
    <property type="protein sequence ID" value="OPC85094.1"/>
    <property type="molecule type" value="Genomic_DNA"/>
</dbReference>
<keyword evidence="3" id="KW-1185">Reference proteome</keyword>
<name>A0A1T3P7Q0_9ACTN</name>